<dbReference type="InterPro" id="IPR038887">
    <property type="entry name" value="Nus1/NgBR"/>
</dbReference>
<dbReference type="OrthoDB" id="6238816at2759"/>
<comment type="cofactor">
    <cofactor evidence="1">
        <name>Mg(2+)</name>
        <dbReference type="ChEBI" id="CHEBI:18420"/>
    </cofactor>
</comment>
<proteinExistence type="inferred from homology"/>
<accession>A0A8T0DKQ2</accession>
<dbReference type="EC" id="2.5.1.87" evidence="5"/>
<gene>
    <name evidence="14" type="ORF">P879_04268</name>
</gene>
<evidence type="ECO:0000256" key="10">
    <source>
        <dbReference type="ARBA" id="ARBA00022989"/>
    </source>
</evidence>
<dbReference type="PANTHER" id="PTHR21528:SF0">
    <property type="entry name" value="DEHYDRODOLICHYL DIPHOSPHATE SYNTHASE COMPLEX SUBUNIT NUS1"/>
    <property type="match status" value="1"/>
</dbReference>
<comment type="subcellular location">
    <subcellularLocation>
        <location evidence="2">Endoplasmic reticulum membrane</location>
    </subcellularLocation>
</comment>
<dbReference type="AlphaFoldDB" id="A0A8T0DKQ2"/>
<evidence type="ECO:0000313" key="15">
    <source>
        <dbReference type="Proteomes" id="UP000699462"/>
    </source>
</evidence>
<dbReference type="GO" id="GO:0045547">
    <property type="term" value="F:ditrans,polycis-polyprenyl diphosphate synthase [(2E,6E)-farnesyl diphosphate specific] activity"/>
    <property type="evidence" value="ECO:0007669"/>
    <property type="project" value="UniProtKB-EC"/>
</dbReference>
<keyword evidence="7 13" id="KW-0812">Transmembrane</keyword>
<protein>
    <recommendedName>
        <fullName evidence="5">ditrans,polycis-polyprenyl diphosphate synthase [(2E,6E)-farnesyldiphosphate specific]</fullName>
        <ecNumber evidence="5">2.5.1.87</ecNumber>
    </recommendedName>
</protein>
<keyword evidence="6" id="KW-0808">Transferase</keyword>
<dbReference type="PANTHER" id="PTHR21528">
    <property type="entry name" value="DEHYDRODOLICHYL DIPHOSPHATE SYNTHASE COMPLEX SUBUNIT NUS1"/>
    <property type="match status" value="1"/>
</dbReference>
<keyword evidence="9" id="KW-0460">Magnesium</keyword>
<evidence type="ECO:0000256" key="5">
    <source>
        <dbReference type="ARBA" id="ARBA00012596"/>
    </source>
</evidence>
<evidence type="ECO:0000256" key="7">
    <source>
        <dbReference type="ARBA" id="ARBA00022692"/>
    </source>
</evidence>
<keyword evidence="10 13" id="KW-1133">Transmembrane helix</keyword>
<keyword evidence="8" id="KW-0256">Endoplasmic reticulum</keyword>
<dbReference type="InterPro" id="IPR036424">
    <property type="entry name" value="UPP_synth-like_sf"/>
</dbReference>
<evidence type="ECO:0000313" key="14">
    <source>
        <dbReference type="EMBL" id="KAF8568479.1"/>
    </source>
</evidence>
<dbReference type="SUPFAM" id="SSF64005">
    <property type="entry name" value="Undecaprenyl diphosphate synthase"/>
    <property type="match status" value="1"/>
</dbReference>
<dbReference type="EMBL" id="JTDF01002749">
    <property type="protein sequence ID" value="KAF8568479.1"/>
    <property type="molecule type" value="Genomic_DNA"/>
</dbReference>
<dbReference type="Proteomes" id="UP000699462">
    <property type="component" value="Unassembled WGS sequence"/>
</dbReference>
<dbReference type="GO" id="GO:0005789">
    <property type="term" value="C:endoplasmic reticulum membrane"/>
    <property type="evidence" value="ECO:0007669"/>
    <property type="project" value="UniProtKB-SubCell"/>
</dbReference>
<organism evidence="14 15">
    <name type="scientific">Paragonimus westermani</name>
    <dbReference type="NCBI Taxonomy" id="34504"/>
    <lineage>
        <taxon>Eukaryota</taxon>
        <taxon>Metazoa</taxon>
        <taxon>Spiralia</taxon>
        <taxon>Lophotrochozoa</taxon>
        <taxon>Platyhelminthes</taxon>
        <taxon>Trematoda</taxon>
        <taxon>Digenea</taxon>
        <taxon>Plagiorchiida</taxon>
        <taxon>Troglotremata</taxon>
        <taxon>Troglotrematidae</taxon>
        <taxon>Paragonimus</taxon>
    </lineage>
</organism>
<evidence type="ECO:0000256" key="8">
    <source>
        <dbReference type="ARBA" id="ARBA00022824"/>
    </source>
</evidence>
<dbReference type="Gene3D" id="3.40.1180.10">
    <property type="entry name" value="Decaprenyl diphosphate synthase-like"/>
    <property type="match status" value="1"/>
</dbReference>
<evidence type="ECO:0000256" key="11">
    <source>
        <dbReference type="ARBA" id="ARBA00023136"/>
    </source>
</evidence>
<keyword evidence="11 13" id="KW-0472">Membrane</keyword>
<comment type="catalytic activity">
    <reaction evidence="12">
        <text>n isopentenyl diphosphate + (2E,6E)-farnesyl diphosphate = a di-trans,poly-cis-polyprenyl diphosphate + n diphosphate</text>
        <dbReference type="Rhea" id="RHEA:53008"/>
        <dbReference type="Rhea" id="RHEA-COMP:19494"/>
        <dbReference type="ChEBI" id="CHEBI:33019"/>
        <dbReference type="ChEBI" id="CHEBI:128769"/>
        <dbReference type="ChEBI" id="CHEBI:136960"/>
        <dbReference type="ChEBI" id="CHEBI:175763"/>
        <dbReference type="EC" id="2.5.1.87"/>
    </reaction>
</comment>
<feature type="transmembrane region" description="Helical" evidence="13">
    <location>
        <begin position="7"/>
        <end position="28"/>
    </location>
</feature>
<evidence type="ECO:0000256" key="4">
    <source>
        <dbReference type="ARBA" id="ARBA00005432"/>
    </source>
</evidence>
<sequence length="251" mass="28962">MKSSMQYQVYGTFLYLLLMLHNLCWFIWDRVCSLWTALSKPNPSSACLSKNTTLINCQRIPKHLSIVIFEDAVSVEDVAKMILWAYDLGILFVALSDCKGELLFQKNYYLGSLLTLKTEINNRLKTDKRVLTITPQSDAVYQCNVGVSGEFSELTIHYHDINYGLSDMCKVAQKVCLHSERVSSTLIQNASNLPNVELTVHFGNYTNLSGVFPWQCRSSEFLSIRSHWRIQQHDFLDLFSRFGRIKQRWGR</sequence>
<evidence type="ECO:0000256" key="9">
    <source>
        <dbReference type="ARBA" id="ARBA00022842"/>
    </source>
</evidence>
<evidence type="ECO:0000256" key="3">
    <source>
        <dbReference type="ARBA" id="ARBA00004922"/>
    </source>
</evidence>
<reference evidence="14 15" key="1">
    <citation type="submission" date="2019-07" db="EMBL/GenBank/DDBJ databases">
        <title>Annotation for the trematode Paragonimus westermani.</title>
        <authorList>
            <person name="Choi Y.-J."/>
        </authorList>
    </citation>
    <scope>NUCLEOTIDE SEQUENCE [LARGE SCALE GENOMIC DNA]</scope>
    <source>
        <strain evidence="14">180907_Pwestermani</strain>
    </source>
</reference>
<comment type="pathway">
    <text evidence="3">Protein modification; protein glycosylation.</text>
</comment>
<name>A0A8T0DKQ2_9TREM</name>
<evidence type="ECO:0000256" key="6">
    <source>
        <dbReference type="ARBA" id="ARBA00022679"/>
    </source>
</evidence>
<dbReference type="GO" id="GO:1904423">
    <property type="term" value="C:dehydrodolichyl diphosphate synthase complex"/>
    <property type="evidence" value="ECO:0007669"/>
    <property type="project" value="InterPro"/>
</dbReference>
<comment type="similarity">
    <text evidence="4">Belongs to the UPP synthase family.</text>
</comment>
<evidence type="ECO:0000256" key="2">
    <source>
        <dbReference type="ARBA" id="ARBA00004586"/>
    </source>
</evidence>
<evidence type="ECO:0000256" key="12">
    <source>
        <dbReference type="ARBA" id="ARBA00047353"/>
    </source>
</evidence>
<evidence type="ECO:0000256" key="1">
    <source>
        <dbReference type="ARBA" id="ARBA00001946"/>
    </source>
</evidence>
<evidence type="ECO:0000256" key="13">
    <source>
        <dbReference type="SAM" id="Phobius"/>
    </source>
</evidence>
<keyword evidence="15" id="KW-1185">Reference proteome</keyword>
<comment type="caution">
    <text evidence="14">The sequence shown here is derived from an EMBL/GenBank/DDBJ whole genome shotgun (WGS) entry which is preliminary data.</text>
</comment>